<evidence type="ECO:0000313" key="4">
    <source>
        <dbReference type="Proteomes" id="UP001056381"/>
    </source>
</evidence>
<dbReference type="AlphaFoldDB" id="A0A9Q8U1U9"/>
<evidence type="ECO:0000259" key="2">
    <source>
        <dbReference type="PROSITE" id="PS51762"/>
    </source>
</evidence>
<name>A0A9Q8U1U9_9GAMM</name>
<dbReference type="Pfam" id="PF26113">
    <property type="entry name" value="GH16_XgeA"/>
    <property type="match status" value="1"/>
</dbReference>
<gene>
    <name evidence="3" type="ORF">M9B40_03210</name>
</gene>
<evidence type="ECO:0000313" key="3">
    <source>
        <dbReference type="EMBL" id="URQ62752.1"/>
    </source>
</evidence>
<protein>
    <submittedName>
        <fullName evidence="3">Glycoside hydrolase family 16 protein</fullName>
    </submittedName>
</protein>
<reference evidence="3" key="1">
    <citation type="submission" date="2022-05" db="EMBL/GenBank/DDBJ databases">
        <title>Single-amplified genomics reveal most streamlined microbe among free-living bacteria.</title>
        <authorList>
            <person name="Roda-Garcia J."/>
            <person name="Haro-Moreno J.M."/>
            <person name="Rodriguez-Valera F."/>
            <person name="Almagro-Moreno S."/>
            <person name="Lopez-Perez M."/>
        </authorList>
    </citation>
    <scope>NUCLEOTIDE SEQUENCE</scope>
    <source>
        <strain evidence="3">TMED112-D2-2</strain>
    </source>
</reference>
<dbReference type="PROSITE" id="PS51762">
    <property type="entry name" value="GH16_2"/>
    <property type="match status" value="1"/>
</dbReference>
<dbReference type="EMBL" id="CP097966">
    <property type="protein sequence ID" value="URQ62752.1"/>
    <property type="molecule type" value="Genomic_DNA"/>
</dbReference>
<feature type="domain" description="GH16" evidence="2">
    <location>
        <begin position="53"/>
        <end position="312"/>
    </location>
</feature>
<dbReference type="InterPro" id="IPR013320">
    <property type="entry name" value="ConA-like_dom_sf"/>
</dbReference>
<evidence type="ECO:0000256" key="1">
    <source>
        <dbReference type="ARBA" id="ARBA00006865"/>
    </source>
</evidence>
<proteinExistence type="inferred from homology"/>
<sequence>MNIDNKISFIFILAFLQGCNVGNSDFSSSIIAGVIQPAPVAENIDYCPSKQPHSYENYSLLWLENFDDVGLNQSNWNFMYGDGQNYGVPGWGNNELQSYTDSSENIYLNNSCLFIIPTYNNSSDGTGYESARINSQNKRKFKYGRIDISFSVPEITGVWPALWMMPEKSVHGNWPRSGEIDIVETINEKSDELVTTIHYGHDYHRQISKTTFLNQLTKLSNPIDHNKISLIWEDKYFEWLLNDRLVFKVNFNEVENLTPNPFLEDFYLLINVAVGGNWPGTPNSSMYCNSRKSCPDVKKLIVDYIAYYEKIN</sequence>
<dbReference type="Proteomes" id="UP001056381">
    <property type="component" value="Chromosome"/>
</dbReference>
<dbReference type="PANTHER" id="PTHR10963:SF55">
    <property type="entry name" value="GLYCOSIDE HYDROLASE FAMILY 16 PROTEIN"/>
    <property type="match status" value="1"/>
</dbReference>
<dbReference type="GO" id="GO:0004553">
    <property type="term" value="F:hydrolase activity, hydrolyzing O-glycosyl compounds"/>
    <property type="evidence" value="ECO:0007669"/>
    <property type="project" value="InterPro"/>
</dbReference>
<comment type="similarity">
    <text evidence="1">Belongs to the glycosyl hydrolase 16 family.</text>
</comment>
<dbReference type="CDD" id="cd08023">
    <property type="entry name" value="GH16_laminarinase_like"/>
    <property type="match status" value="1"/>
</dbReference>
<dbReference type="InterPro" id="IPR050546">
    <property type="entry name" value="Glycosyl_Hydrlase_16"/>
</dbReference>
<dbReference type="PANTHER" id="PTHR10963">
    <property type="entry name" value="GLYCOSYL HYDROLASE-RELATED"/>
    <property type="match status" value="1"/>
</dbReference>
<organism evidence="3 4">
    <name type="scientific">SAR86 cluster bacterium</name>
    <dbReference type="NCBI Taxonomy" id="2030880"/>
    <lineage>
        <taxon>Bacteria</taxon>
        <taxon>Pseudomonadati</taxon>
        <taxon>Pseudomonadota</taxon>
        <taxon>Gammaproteobacteria</taxon>
        <taxon>SAR86 cluster</taxon>
    </lineage>
</organism>
<accession>A0A9Q8U1U9</accession>
<dbReference type="SUPFAM" id="SSF49899">
    <property type="entry name" value="Concanavalin A-like lectins/glucanases"/>
    <property type="match status" value="1"/>
</dbReference>
<keyword evidence="4" id="KW-1185">Reference proteome</keyword>
<dbReference type="GO" id="GO:0005975">
    <property type="term" value="P:carbohydrate metabolic process"/>
    <property type="evidence" value="ECO:0007669"/>
    <property type="project" value="InterPro"/>
</dbReference>
<dbReference type="PROSITE" id="PS51257">
    <property type="entry name" value="PROKAR_LIPOPROTEIN"/>
    <property type="match status" value="1"/>
</dbReference>
<keyword evidence="3" id="KW-0378">Hydrolase</keyword>
<dbReference type="InterPro" id="IPR000757">
    <property type="entry name" value="Beta-glucanase-like"/>
</dbReference>
<dbReference type="Gene3D" id="2.60.120.200">
    <property type="match status" value="1"/>
</dbReference>